<dbReference type="PANTHER" id="PTHR12307">
    <property type="entry name" value="PROTEIN PHOSPHATASE 1 REGULATORY SUBUNIT"/>
    <property type="match status" value="1"/>
</dbReference>
<dbReference type="InterPro" id="IPR050782">
    <property type="entry name" value="PP1_regulatory_subunit_3"/>
</dbReference>
<evidence type="ECO:0000256" key="1">
    <source>
        <dbReference type="SAM" id="MobiDB-lite"/>
    </source>
</evidence>
<dbReference type="GO" id="GO:0008157">
    <property type="term" value="F:protein phosphatase 1 binding"/>
    <property type="evidence" value="ECO:0007669"/>
    <property type="project" value="TreeGrafter"/>
</dbReference>
<dbReference type="InterPro" id="IPR038175">
    <property type="entry name" value="CBM21_dom_sf"/>
</dbReference>
<feature type="compositionally biased region" description="Low complexity" evidence="1">
    <location>
        <begin position="123"/>
        <end position="137"/>
    </location>
</feature>
<dbReference type="Proteomes" id="UP000189513">
    <property type="component" value="Unassembled WGS sequence"/>
</dbReference>
<feature type="region of interest" description="Disordered" evidence="1">
    <location>
        <begin position="558"/>
        <end position="594"/>
    </location>
</feature>
<feature type="domain" description="CBM21" evidence="2">
    <location>
        <begin position="364"/>
        <end position="483"/>
    </location>
</feature>
<organism evidence="3 4">
    <name type="scientific">Cyberlindnera fabianii</name>
    <name type="common">Yeast</name>
    <name type="synonym">Hansenula fabianii</name>
    <dbReference type="NCBI Taxonomy" id="36022"/>
    <lineage>
        <taxon>Eukaryota</taxon>
        <taxon>Fungi</taxon>
        <taxon>Dikarya</taxon>
        <taxon>Ascomycota</taxon>
        <taxon>Saccharomycotina</taxon>
        <taxon>Saccharomycetes</taxon>
        <taxon>Phaffomycetales</taxon>
        <taxon>Phaffomycetaceae</taxon>
        <taxon>Cyberlindnera</taxon>
    </lineage>
</organism>
<feature type="region of interest" description="Disordered" evidence="1">
    <location>
        <begin position="106"/>
        <end position="141"/>
    </location>
</feature>
<dbReference type="InterPro" id="IPR005036">
    <property type="entry name" value="CBM21_dom"/>
</dbReference>
<dbReference type="Pfam" id="PF03370">
    <property type="entry name" value="CBM_21"/>
    <property type="match status" value="1"/>
</dbReference>
<dbReference type="PROSITE" id="PS51159">
    <property type="entry name" value="CBM21"/>
    <property type="match status" value="1"/>
</dbReference>
<dbReference type="GO" id="GO:0000164">
    <property type="term" value="C:protein phosphatase type 1 complex"/>
    <property type="evidence" value="ECO:0007669"/>
    <property type="project" value="TreeGrafter"/>
</dbReference>
<feature type="compositionally biased region" description="Basic and acidic residues" evidence="1">
    <location>
        <begin position="106"/>
        <end position="118"/>
    </location>
</feature>
<proteinExistence type="predicted"/>
<dbReference type="STRING" id="36022.A0A1V2L5U8"/>
<evidence type="ECO:0000313" key="4">
    <source>
        <dbReference type="Proteomes" id="UP000189513"/>
    </source>
</evidence>
<dbReference type="VEuPathDB" id="FungiDB:BON22_2918"/>
<dbReference type="PANTHER" id="PTHR12307:SF36">
    <property type="entry name" value="GLYCOGEN-BINDING SUBUNIT 76A"/>
    <property type="match status" value="1"/>
</dbReference>
<comment type="caution">
    <text evidence="3">The sequence shown here is derived from an EMBL/GenBank/DDBJ whole genome shotgun (WGS) entry which is preliminary data.</text>
</comment>
<protein>
    <submittedName>
        <fullName evidence="3">Serine/threonine-protein phosphatase 1 regulatory subunit GAC1</fullName>
    </submittedName>
</protein>
<name>A0A1V2L5U8_CYBFA</name>
<evidence type="ECO:0000259" key="2">
    <source>
        <dbReference type="PROSITE" id="PS51159"/>
    </source>
</evidence>
<dbReference type="OMA" id="DNNGHAN"/>
<feature type="region of interest" description="Disordered" evidence="1">
    <location>
        <begin position="1"/>
        <end position="93"/>
    </location>
</feature>
<accession>A0A1V2L5U8</accession>
<dbReference type="EMBL" id="MPUK01000005">
    <property type="protein sequence ID" value="ONH67253.1"/>
    <property type="molecule type" value="Genomic_DNA"/>
</dbReference>
<feature type="compositionally biased region" description="Polar residues" evidence="1">
    <location>
        <begin position="83"/>
        <end position="92"/>
    </location>
</feature>
<gene>
    <name evidence="3" type="ORF">BON22_2918</name>
</gene>
<keyword evidence="4" id="KW-1185">Reference proteome</keyword>
<dbReference type="GO" id="GO:2001069">
    <property type="term" value="F:glycogen binding"/>
    <property type="evidence" value="ECO:0007669"/>
    <property type="project" value="TreeGrafter"/>
</dbReference>
<reference evidence="4" key="1">
    <citation type="journal article" date="2017" name="Genome Announc.">
        <title>Genome sequences of Cyberlindnera fabianii 65, Pichia kudriavzevii 129, and Saccharomyces cerevisiae 131 isolated from fermented masau fruits in Zimbabwe.</title>
        <authorList>
            <person name="van Rijswijck I.M.H."/>
            <person name="Derks M.F.L."/>
            <person name="Abee T."/>
            <person name="de Ridder D."/>
            <person name="Smid E.J."/>
        </authorList>
    </citation>
    <scope>NUCLEOTIDE SEQUENCE [LARGE SCALE GENOMIC DNA]</scope>
    <source>
        <strain evidence="4">65</strain>
    </source>
</reference>
<dbReference type="GO" id="GO:0005979">
    <property type="term" value="P:regulation of glycogen biosynthetic process"/>
    <property type="evidence" value="ECO:0007669"/>
    <property type="project" value="TreeGrafter"/>
</dbReference>
<feature type="compositionally biased region" description="Low complexity" evidence="1">
    <location>
        <begin position="1"/>
        <end position="26"/>
    </location>
</feature>
<evidence type="ECO:0000313" key="3">
    <source>
        <dbReference type="EMBL" id="ONH67253.1"/>
    </source>
</evidence>
<feature type="compositionally biased region" description="Low complexity" evidence="1">
    <location>
        <begin position="558"/>
        <end position="590"/>
    </location>
</feature>
<feature type="compositionally biased region" description="Acidic residues" evidence="1">
    <location>
        <begin position="64"/>
        <end position="76"/>
    </location>
</feature>
<dbReference type="Gene3D" id="2.60.40.2440">
    <property type="entry name" value="Carbohydrate binding type-21 domain"/>
    <property type="match status" value="1"/>
</dbReference>
<dbReference type="AlphaFoldDB" id="A0A1V2L5U8"/>
<feature type="region of interest" description="Disordered" evidence="1">
    <location>
        <begin position="171"/>
        <end position="205"/>
    </location>
</feature>
<sequence length="620" mass="68504">MESTTATATTHPSTSTNSSNHTAATPVSPLENHSVLAMDQNLADPAYTYSALSKTSPPTRAVDADETTEEDNDTDDSEKFSFPQRSSPQALTKESLLLLNLKHAAEPLHDLPSDESRETSNFTTTPKLTPSSSSVTSFDENSEDSKAIQRFYNNSSSSLATIVQRFASSTSTLNLQSPNSENRSDDLTSVASEADKNNSCVPKTPTDSFMEKLATDLSATSLSSLTSKYDDTTGFTTDTNSAKVVRRLKSSLKLPGLTRCKSMPSAKTVRFSTDLEKVKTFSEYARPSAISLDNSPEQSPDLDDEFDGPYGRPKALFELNSSNFYGNSSSDSDDSEEDYFTYKSKVRTSKWKMSNMNFDLFSNSSSFNLPAVKLTSLKVSDNLLRGTVEVANLTFEKYVEVKFTTDSWKSIYLVTGSYKRSLDSNRDQFTFEINLNKSIMMNSSRMLKKNSTTPIKVELCVKYVSGGSSLYYDNNNSGNYKFQLESRAPEKKQLPVKKRNNSGRSAAIDSNFVSAKINTPPKVMTSGRYFSEDTDYFNYSPNKMKWFDSNFTSSSSSSVMSTQKTSSNSSSETLTKSSTSSTIKPPSSSNGVPQTYSDFLQKYCFFKSDEPNGADRVCIR</sequence>